<name>A0ABS3W5Y6_9BACL</name>
<protein>
    <submittedName>
        <fullName evidence="6">S8/S53 family peptidase</fullName>
    </submittedName>
</protein>
<evidence type="ECO:0000256" key="4">
    <source>
        <dbReference type="PROSITE-ProRule" id="PRU01240"/>
    </source>
</evidence>
<evidence type="ECO:0000256" key="1">
    <source>
        <dbReference type="ARBA" id="ARBA00022670"/>
    </source>
</evidence>
<evidence type="ECO:0000313" key="6">
    <source>
        <dbReference type="EMBL" id="MBO7743560.1"/>
    </source>
</evidence>
<keyword evidence="3 4" id="KW-0720">Serine protease</keyword>
<keyword evidence="2 4" id="KW-0378">Hydrolase</keyword>
<feature type="active site" description="Charge relay system" evidence="4">
    <location>
        <position position="212"/>
    </location>
</feature>
<comment type="caution">
    <text evidence="6">The sequence shown here is derived from an EMBL/GenBank/DDBJ whole genome shotgun (WGS) entry which is preliminary data.</text>
</comment>
<gene>
    <name evidence="6" type="ORF">I8J29_05095</name>
</gene>
<dbReference type="InterPro" id="IPR015500">
    <property type="entry name" value="Peptidase_S8_subtilisin-rel"/>
</dbReference>
<dbReference type="RefSeq" id="WP_208846579.1">
    <property type="nucleotide sequence ID" value="NZ_JAGGDJ010000002.1"/>
</dbReference>
<sequence length="267" mass="27771">MIEPTPSSMTIAVLDSGINADRLPPGTVVLPGLNLSGEGGEEDTVDRSGHGTAIAATIVGIAPAARILPVKLMDRRGALRDKSRIEDAFAWILANAEQFGIGTVCAAFADSSHRVSDEALRGTNPQRYIAALRASGILTVTAAGNWYPEHRGRSPHGMAWPAIIRETVSVGALAETEEGAGLARASQRLHASLNTGCSTAFFALPGEPGMTSGAAAVVAGCFAALRQAYPQEAGERLLERLRAGCRELVDENGLAWPVIDPGALALG</sequence>
<feature type="domain" description="Peptidase S8/S53" evidence="5">
    <location>
        <begin position="9"/>
        <end position="233"/>
    </location>
</feature>
<reference evidence="6 7" key="1">
    <citation type="submission" date="2021-03" db="EMBL/GenBank/DDBJ databases">
        <title>Paenibacillus artemisicola MWE-103 whole genome sequence.</title>
        <authorList>
            <person name="Ham Y.J."/>
        </authorList>
    </citation>
    <scope>NUCLEOTIDE SEQUENCE [LARGE SCALE GENOMIC DNA]</scope>
    <source>
        <strain evidence="6 7">MWE-103</strain>
    </source>
</reference>
<dbReference type="SUPFAM" id="SSF52743">
    <property type="entry name" value="Subtilisin-like"/>
    <property type="match status" value="1"/>
</dbReference>
<dbReference type="Proteomes" id="UP000670947">
    <property type="component" value="Unassembled WGS sequence"/>
</dbReference>
<accession>A0ABS3W5Y6</accession>
<evidence type="ECO:0000256" key="2">
    <source>
        <dbReference type="ARBA" id="ARBA00022801"/>
    </source>
</evidence>
<keyword evidence="1 4" id="KW-0645">Protease</keyword>
<dbReference type="InterPro" id="IPR036852">
    <property type="entry name" value="Peptidase_S8/S53_dom_sf"/>
</dbReference>
<keyword evidence="7" id="KW-1185">Reference proteome</keyword>
<dbReference type="Gene3D" id="3.40.50.200">
    <property type="entry name" value="Peptidase S8/S53 domain"/>
    <property type="match status" value="1"/>
</dbReference>
<comment type="similarity">
    <text evidence="4">Belongs to the peptidase S8 family.</text>
</comment>
<proteinExistence type="inferred from homology"/>
<dbReference type="CDD" id="cd00306">
    <property type="entry name" value="Peptidases_S8_S53"/>
    <property type="match status" value="1"/>
</dbReference>
<feature type="active site" description="Charge relay system" evidence="4">
    <location>
        <position position="50"/>
    </location>
</feature>
<dbReference type="Pfam" id="PF00082">
    <property type="entry name" value="Peptidase_S8"/>
    <property type="match status" value="1"/>
</dbReference>
<feature type="active site" description="Charge relay system" evidence="4">
    <location>
        <position position="15"/>
    </location>
</feature>
<evidence type="ECO:0000256" key="3">
    <source>
        <dbReference type="ARBA" id="ARBA00022825"/>
    </source>
</evidence>
<evidence type="ECO:0000259" key="5">
    <source>
        <dbReference type="Pfam" id="PF00082"/>
    </source>
</evidence>
<organism evidence="6 7">
    <name type="scientific">Paenibacillus artemisiicola</name>
    <dbReference type="NCBI Taxonomy" id="1172618"/>
    <lineage>
        <taxon>Bacteria</taxon>
        <taxon>Bacillati</taxon>
        <taxon>Bacillota</taxon>
        <taxon>Bacilli</taxon>
        <taxon>Bacillales</taxon>
        <taxon>Paenibacillaceae</taxon>
        <taxon>Paenibacillus</taxon>
    </lineage>
</organism>
<evidence type="ECO:0000313" key="7">
    <source>
        <dbReference type="Proteomes" id="UP000670947"/>
    </source>
</evidence>
<dbReference type="PROSITE" id="PS51892">
    <property type="entry name" value="SUBTILASE"/>
    <property type="match status" value="1"/>
</dbReference>
<dbReference type="PRINTS" id="PR00723">
    <property type="entry name" value="SUBTILISIN"/>
</dbReference>
<dbReference type="EMBL" id="JAGGDJ010000002">
    <property type="protein sequence ID" value="MBO7743560.1"/>
    <property type="molecule type" value="Genomic_DNA"/>
</dbReference>
<dbReference type="InterPro" id="IPR000209">
    <property type="entry name" value="Peptidase_S8/S53_dom"/>
</dbReference>